<evidence type="ECO:0000256" key="4">
    <source>
        <dbReference type="ARBA" id="ARBA00022833"/>
    </source>
</evidence>
<dbReference type="SUPFAM" id="SSF57667">
    <property type="entry name" value="beta-beta-alpha zinc fingers"/>
    <property type="match status" value="1"/>
</dbReference>
<dbReference type="PANTHER" id="PTHR19818">
    <property type="entry name" value="ZINC FINGER PROTEIN ZIC AND GLI"/>
    <property type="match status" value="1"/>
</dbReference>
<keyword evidence="1" id="KW-0479">Metal-binding</keyword>
<dbReference type="Proteomes" id="UP000279236">
    <property type="component" value="Unassembled WGS sequence"/>
</dbReference>
<dbReference type="GO" id="GO:0045944">
    <property type="term" value="P:positive regulation of transcription by RNA polymerase II"/>
    <property type="evidence" value="ECO:0007669"/>
    <property type="project" value="UniProtKB-ARBA"/>
</dbReference>
<name>A0A427Y1A2_9TREE</name>
<dbReference type="GeneID" id="39590936"/>
<gene>
    <name evidence="7" type="primary">PZF1_2</name>
    <name evidence="7" type="ORF">EHS24_006393</name>
</gene>
<dbReference type="Pfam" id="PF00096">
    <property type="entry name" value="zf-C2H2"/>
    <property type="match status" value="1"/>
</dbReference>
<dbReference type="InterPro" id="IPR013087">
    <property type="entry name" value="Znf_C2H2_type"/>
</dbReference>
<dbReference type="Gene3D" id="3.30.160.60">
    <property type="entry name" value="Classic Zinc Finger"/>
    <property type="match status" value="2"/>
</dbReference>
<evidence type="ECO:0000259" key="6">
    <source>
        <dbReference type="PROSITE" id="PS50157"/>
    </source>
</evidence>
<feature type="domain" description="C2H2-type" evidence="6">
    <location>
        <begin position="48"/>
        <end position="75"/>
    </location>
</feature>
<reference evidence="7 8" key="1">
    <citation type="submission" date="2018-11" db="EMBL/GenBank/DDBJ databases">
        <title>Genome sequence of Apiotrichum porosum DSM 27194.</title>
        <authorList>
            <person name="Aliyu H."/>
            <person name="Gorte O."/>
            <person name="Ochsenreither K."/>
        </authorList>
    </citation>
    <scope>NUCLEOTIDE SEQUENCE [LARGE SCALE GENOMIC DNA]</scope>
    <source>
        <strain evidence="7 8">DSM 27194</strain>
    </source>
</reference>
<dbReference type="EMBL" id="RSCE01000003">
    <property type="protein sequence ID" value="RSH84861.1"/>
    <property type="molecule type" value="Genomic_DNA"/>
</dbReference>
<dbReference type="GO" id="GO:0000978">
    <property type="term" value="F:RNA polymerase II cis-regulatory region sequence-specific DNA binding"/>
    <property type="evidence" value="ECO:0007669"/>
    <property type="project" value="TreeGrafter"/>
</dbReference>
<evidence type="ECO:0000313" key="7">
    <source>
        <dbReference type="EMBL" id="RSH84861.1"/>
    </source>
</evidence>
<keyword evidence="3 5" id="KW-0863">Zinc-finger</keyword>
<dbReference type="PANTHER" id="PTHR19818:SF139">
    <property type="entry name" value="PAIR-RULE PROTEIN ODD-PAIRED"/>
    <property type="match status" value="1"/>
</dbReference>
<sequence length="130" mass="15040">MRRKPAAMVFTKGEDGKFICPCGCPKTLKNRKFMIGHVAVDHHDNPQYRCEKCVKSYNCQSALERRLWTHTGSKDFVCKHPGCNKKYSQSSTLLAHTKQQQQGKAREKKAKCPNCMERFLDVAHLKRHMM</sequence>
<dbReference type="PROSITE" id="PS00028">
    <property type="entry name" value="ZINC_FINGER_C2H2_1"/>
    <property type="match status" value="1"/>
</dbReference>
<comment type="caution">
    <text evidence="7">The sequence shown here is derived from an EMBL/GenBank/DDBJ whole genome shotgun (WGS) entry which is preliminary data.</text>
</comment>
<dbReference type="InterPro" id="IPR036236">
    <property type="entry name" value="Znf_C2H2_sf"/>
</dbReference>
<dbReference type="OrthoDB" id="6077919at2759"/>
<evidence type="ECO:0000256" key="2">
    <source>
        <dbReference type="ARBA" id="ARBA00022737"/>
    </source>
</evidence>
<organism evidence="7 8">
    <name type="scientific">Apiotrichum porosum</name>
    <dbReference type="NCBI Taxonomy" id="105984"/>
    <lineage>
        <taxon>Eukaryota</taxon>
        <taxon>Fungi</taxon>
        <taxon>Dikarya</taxon>
        <taxon>Basidiomycota</taxon>
        <taxon>Agaricomycotina</taxon>
        <taxon>Tremellomycetes</taxon>
        <taxon>Trichosporonales</taxon>
        <taxon>Trichosporonaceae</taxon>
        <taxon>Apiotrichum</taxon>
    </lineage>
</organism>
<evidence type="ECO:0000256" key="1">
    <source>
        <dbReference type="ARBA" id="ARBA00022723"/>
    </source>
</evidence>
<keyword evidence="4" id="KW-0862">Zinc</keyword>
<evidence type="ECO:0000313" key="8">
    <source>
        <dbReference type="Proteomes" id="UP000279236"/>
    </source>
</evidence>
<keyword evidence="2" id="KW-0677">Repeat</keyword>
<protein>
    <submittedName>
        <fullName evidence="7">Strongly-conserved Zn-finger binding protein (TFIIIA)</fullName>
    </submittedName>
</protein>
<dbReference type="STRING" id="105984.A0A427Y1A2"/>
<feature type="domain" description="C2H2-type" evidence="6">
    <location>
        <begin position="76"/>
        <end position="106"/>
    </location>
</feature>
<evidence type="ECO:0000256" key="3">
    <source>
        <dbReference type="ARBA" id="ARBA00022771"/>
    </source>
</evidence>
<dbReference type="GO" id="GO:0000981">
    <property type="term" value="F:DNA-binding transcription factor activity, RNA polymerase II-specific"/>
    <property type="evidence" value="ECO:0007669"/>
    <property type="project" value="TreeGrafter"/>
</dbReference>
<dbReference type="PROSITE" id="PS50157">
    <property type="entry name" value="ZINC_FINGER_C2H2_2"/>
    <property type="match status" value="2"/>
</dbReference>
<accession>A0A427Y1A2</accession>
<dbReference type="RefSeq" id="XP_028478309.1">
    <property type="nucleotide sequence ID" value="XM_028621857.1"/>
</dbReference>
<dbReference type="GO" id="GO:0005634">
    <property type="term" value="C:nucleus"/>
    <property type="evidence" value="ECO:0007669"/>
    <property type="project" value="UniProtKB-ARBA"/>
</dbReference>
<dbReference type="InterPro" id="IPR050329">
    <property type="entry name" value="GLI_C2H2-zinc-finger"/>
</dbReference>
<dbReference type="AlphaFoldDB" id="A0A427Y1A2"/>
<dbReference type="SMART" id="SM00355">
    <property type="entry name" value="ZnF_C2H2"/>
    <property type="match status" value="4"/>
</dbReference>
<dbReference type="GO" id="GO:0008270">
    <property type="term" value="F:zinc ion binding"/>
    <property type="evidence" value="ECO:0007669"/>
    <property type="project" value="UniProtKB-KW"/>
</dbReference>
<evidence type="ECO:0000256" key="5">
    <source>
        <dbReference type="PROSITE-ProRule" id="PRU00042"/>
    </source>
</evidence>
<keyword evidence="8" id="KW-1185">Reference proteome</keyword>
<proteinExistence type="predicted"/>